<reference evidence="3 4" key="1">
    <citation type="submission" date="2016-11" db="EMBL/GenBank/DDBJ databases">
        <authorList>
            <person name="Jaros S."/>
            <person name="Januszkiewicz K."/>
            <person name="Wedrychowicz H."/>
        </authorList>
    </citation>
    <scope>NUCLEOTIDE SEQUENCE [LARGE SCALE GENOMIC DNA]</scope>
    <source>
        <strain evidence="3 4">DSM 21120</strain>
    </source>
</reference>
<keyword evidence="1" id="KW-0812">Transmembrane</keyword>
<dbReference type="Pfam" id="PF00498">
    <property type="entry name" value="FHA"/>
    <property type="match status" value="1"/>
</dbReference>
<feature type="transmembrane region" description="Helical" evidence="1">
    <location>
        <begin position="12"/>
        <end position="29"/>
    </location>
</feature>
<dbReference type="SMART" id="SM00240">
    <property type="entry name" value="FHA"/>
    <property type="match status" value="1"/>
</dbReference>
<feature type="domain" description="FHA" evidence="2">
    <location>
        <begin position="70"/>
        <end position="119"/>
    </location>
</feature>
<dbReference type="PROSITE" id="PS50006">
    <property type="entry name" value="FHA_DOMAIN"/>
    <property type="match status" value="1"/>
</dbReference>
<dbReference type="OrthoDB" id="9816434at2"/>
<keyword evidence="1" id="KW-0472">Membrane</keyword>
<dbReference type="EMBL" id="FQXI01000001">
    <property type="protein sequence ID" value="SHG97502.1"/>
    <property type="molecule type" value="Genomic_DNA"/>
</dbReference>
<dbReference type="Proteomes" id="UP000184032">
    <property type="component" value="Unassembled WGS sequence"/>
</dbReference>
<dbReference type="AlphaFoldDB" id="A0A1M5P6W6"/>
<dbReference type="PANTHER" id="PTHR46210">
    <property type="entry name" value="FHA DOMAIN-CONTAINING PROTEIN"/>
    <property type="match status" value="1"/>
</dbReference>
<proteinExistence type="predicted"/>
<dbReference type="RefSeq" id="WP_073182918.1">
    <property type="nucleotide sequence ID" value="NZ_FQXI01000001.1"/>
</dbReference>
<dbReference type="SUPFAM" id="SSF49879">
    <property type="entry name" value="SMAD/FHA domain"/>
    <property type="match status" value="1"/>
</dbReference>
<dbReference type="CDD" id="cd00060">
    <property type="entry name" value="FHA"/>
    <property type="match status" value="1"/>
</dbReference>
<evidence type="ECO:0000259" key="2">
    <source>
        <dbReference type="PROSITE" id="PS50006"/>
    </source>
</evidence>
<organism evidence="3 4">
    <name type="scientific">Anaerosphaera aminiphila DSM 21120</name>
    <dbReference type="NCBI Taxonomy" id="1120995"/>
    <lineage>
        <taxon>Bacteria</taxon>
        <taxon>Bacillati</taxon>
        <taxon>Bacillota</taxon>
        <taxon>Tissierellia</taxon>
        <taxon>Tissierellales</taxon>
        <taxon>Peptoniphilaceae</taxon>
        <taxon>Anaerosphaera</taxon>
    </lineage>
</organism>
<dbReference type="PANTHER" id="PTHR46210:SF1">
    <property type="entry name" value="FHA DOMAIN-CONTAINING PROTEIN"/>
    <property type="match status" value="1"/>
</dbReference>
<keyword evidence="4" id="KW-1185">Reference proteome</keyword>
<dbReference type="STRING" id="1120995.SAMN02745245_00203"/>
<dbReference type="InterPro" id="IPR008984">
    <property type="entry name" value="SMAD_FHA_dom_sf"/>
</dbReference>
<evidence type="ECO:0000313" key="4">
    <source>
        <dbReference type="Proteomes" id="UP000184032"/>
    </source>
</evidence>
<dbReference type="Gene3D" id="2.60.200.20">
    <property type="match status" value="1"/>
</dbReference>
<accession>A0A1M5P6W6</accession>
<dbReference type="InterPro" id="IPR000253">
    <property type="entry name" value="FHA_dom"/>
</dbReference>
<keyword evidence="1" id="KW-1133">Transmembrane helix</keyword>
<sequence length="145" mass="16730">MFELISQILKYVFILIIYLFILSILRLMYLDIKSMDKKGSSIDAAYLKVVNRLDTLDFKMQDYYVLKGKVTIGRSSKSDIIIKDNFVSKNHALIKEEKNVFFLEDLDSANGTFLNGEKVYDIIELRNGDKLGIGLIQFIFVDNRG</sequence>
<name>A0A1M5P6W6_9FIRM</name>
<gene>
    <name evidence="3" type="ORF">SAMN02745245_00203</name>
</gene>
<protein>
    <submittedName>
        <fullName evidence="3">FHA domain-containing protein</fullName>
    </submittedName>
</protein>
<evidence type="ECO:0000256" key="1">
    <source>
        <dbReference type="SAM" id="Phobius"/>
    </source>
</evidence>
<evidence type="ECO:0000313" key="3">
    <source>
        <dbReference type="EMBL" id="SHG97502.1"/>
    </source>
</evidence>